<evidence type="ECO:0000313" key="2">
    <source>
        <dbReference type="Proteomes" id="UP000769157"/>
    </source>
</evidence>
<reference evidence="1" key="2">
    <citation type="submission" date="2021-01" db="EMBL/GenBank/DDBJ databases">
        <authorList>
            <person name="Schikora-Tamarit M.A."/>
        </authorList>
    </citation>
    <scope>NUCLEOTIDE SEQUENCE</scope>
    <source>
        <strain evidence="1">CBS6075</strain>
    </source>
</reference>
<dbReference type="GeneID" id="70238986"/>
<dbReference type="RefSeq" id="XP_046058139.1">
    <property type="nucleotide sequence ID" value="XM_046208373.1"/>
</dbReference>
<gene>
    <name evidence="1" type="ORF">OGAPHI_007022</name>
</gene>
<protein>
    <submittedName>
        <fullName evidence="1">Uncharacterized protein</fullName>
    </submittedName>
</protein>
<evidence type="ECO:0000313" key="1">
    <source>
        <dbReference type="EMBL" id="KAH3660436.1"/>
    </source>
</evidence>
<organism evidence="1 2">
    <name type="scientific">Ogataea philodendri</name>
    <dbReference type="NCBI Taxonomy" id="1378263"/>
    <lineage>
        <taxon>Eukaryota</taxon>
        <taxon>Fungi</taxon>
        <taxon>Dikarya</taxon>
        <taxon>Ascomycota</taxon>
        <taxon>Saccharomycotina</taxon>
        <taxon>Pichiomycetes</taxon>
        <taxon>Pichiales</taxon>
        <taxon>Pichiaceae</taxon>
        <taxon>Ogataea</taxon>
    </lineage>
</organism>
<proteinExistence type="predicted"/>
<comment type="caution">
    <text evidence="1">The sequence shown here is derived from an EMBL/GenBank/DDBJ whole genome shotgun (WGS) entry which is preliminary data.</text>
</comment>
<name>A0A9P8SZI0_9ASCO</name>
<dbReference type="Proteomes" id="UP000769157">
    <property type="component" value="Unassembled WGS sequence"/>
</dbReference>
<dbReference type="EMBL" id="JAEUBE010000504">
    <property type="protein sequence ID" value="KAH3660436.1"/>
    <property type="molecule type" value="Genomic_DNA"/>
</dbReference>
<sequence>MSCQLSIDLLIHFVKNEVDQVKTRKQRRWQVDVLGNWQVWVISGLNRIGRSQNGGSCIQSGNDTSFCNRNGLLFHDFVQDRSCGVRHLIELINTAHTSVRQNQSSTFQHQLLGFNISGNVCSQTNSRGTFTGGVNTSRSDLVNIL</sequence>
<dbReference type="AlphaFoldDB" id="A0A9P8SZI0"/>
<keyword evidence="2" id="KW-1185">Reference proteome</keyword>
<reference evidence="1" key="1">
    <citation type="journal article" date="2021" name="Open Biol.">
        <title>Shared evolutionary footprints suggest mitochondrial oxidative damage underlies multiple complex I losses in fungi.</title>
        <authorList>
            <person name="Schikora-Tamarit M.A."/>
            <person name="Marcet-Houben M."/>
            <person name="Nosek J."/>
            <person name="Gabaldon T."/>
        </authorList>
    </citation>
    <scope>NUCLEOTIDE SEQUENCE</scope>
    <source>
        <strain evidence="1">CBS6075</strain>
    </source>
</reference>
<accession>A0A9P8SZI0</accession>